<sequence>MVTMPLGEGTYPVYTGVFSAGENIALYKAIEDVVIAPVVPPFTGFSLMIENPVAGAAYWFADFPYSAYTGKISMRSIDEAGWITQEAPGMDYIRILFLTADYQCPISDCEGLIFYLFFQGGHHYILNCATSRLRENPNPPEMPPPPVGEPAIVSVTIPSVKGGDTFSSQATVYLPILLPG</sequence>
<reference evidence="1" key="1">
    <citation type="journal article" date="2014" name="Front. Microbiol.">
        <title>High frequency of phylogenetically diverse reductive dehalogenase-homologous genes in deep subseafloor sedimentary metagenomes.</title>
        <authorList>
            <person name="Kawai M."/>
            <person name="Futagami T."/>
            <person name="Toyoda A."/>
            <person name="Takaki Y."/>
            <person name="Nishi S."/>
            <person name="Hori S."/>
            <person name="Arai W."/>
            <person name="Tsubouchi T."/>
            <person name="Morono Y."/>
            <person name="Uchiyama I."/>
            <person name="Ito T."/>
            <person name="Fujiyama A."/>
            <person name="Inagaki F."/>
            <person name="Takami H."/>
        </authorList>
    </citation>
    <scope>NUCLEOTIDE SEQUENCE</scope>
    <source>
        <strain evidence="1">Expedition CK06-06</strain>
    </source>
</reference>
<protein>
    <submittedName>
        <fullName evidence="1">Uncharacterized protein</fullName>
    </submittedName>
</protein>
<gene>
    <name evidence="1" type="ORF">S12H4_20914</name>
</gene>
<evidence type="ECO:0000313" key="1">
    <source>
        <dbReference type="EMBL" id="GAI79148.1"/>
    </source>
</evidence>
<organism evidence="1">
    <name type="scientific">marine sediment metagenome</name>
    <dbReference type="NCBI Taxonomy" id="412755"/>
    <lineage>
        <taxon>unclassified sequences</taxon>
        <taxon>metagenomes</taxon>
        <taxon>ecological metagenomes</taxon>
    </lineage>
</organism>
<name>X1REW4_9ZZZZ</name>
<feature type="non-terminal residue" evidence="1">
    <location>
        <position position="180"/>
    </location>
</feature>
<dbReference type="EMBL" id="BARW01010672">
    <property type="protein sequence ID" value="GAI79148.1"/>
    <property type="molecule type" value="Genomic_DNA"/>
</dbReference>
<comment type="caution">
    <text evidence="1">The sequence shown here is derived from an EMBL/GenBank/DDBJ whole genome shotgun (WGS) entry which is preliminary data.</text>
</comment>
<proteinExistence type="predicted"/>
<dbReference type="AlphaFoldDB" id="X1REW4"/>
<accession>X1REW4</accession>